<name>A0A2N4TRZ1_RALPI</name>
<dbReference type="InterPro" id="IPR001173">
    <property type="entry name" value="Glyco_trans_2-like"/>
</dbReference>
<accession>A0A2N4TRZ1</accession>
<comment type="caution">
    <text evidence="5">The sequence shown here is derived from an EMBL/GenBank/DDBJ whole genome shotgun (WGS) entry which is preliminary data.</text>
</comment>
<dbReference type="EMBL" id="PKQE01000002">
    <property type="protein sequence ID" value="PLC42485.1"/>
    <property type="molecule type" value="Genomic_DNA"/>
</dbReference>
<dbReference type="InterPro" id="IPR029044">
    <property type="entry name" value="Nucleotide-diphossugar_trans"/>
</dbReference>
<dbReference type="Pfam" id="PF00535">
    <property type="entry name" value="Glycos_transf_2"/>
    <property type="match status" value="1"/>
</dbReference>
<keyword evidence="2" id="KW-0328">Glycosyltransferase</keyword>
<evidence type="ECO:0000256" key="3">
    <source>
        <dbReference type="ARBA" id="ARBA00022679"/>
    </source>
</evidence>
<evidence type="ECO:0000313" key="6">
    <source>
        <dbReference type="Proteomes" id="UP000234456"/>
    </source>
</evidence>
<protein>
    <submittedName>
        <fullName evidence="5">Glycosyl transferase family 2</fullName>
    </submittedName>
</protein>
<dbReference type="PANTHER" id="PTHR43179:SF12">
    <property type="entry name" value="GALACTOFURANOSYLTRANSFERASE GLFT2"/>
    <property type="match status" value="1"/>
</dbReference>
<evidence type="ECO:0000313" key="5">
    <source>
        <dbReference type="EMBL" id="PLC42485.1"/>
    </source>
</evidence>
<gene>
    <name evidence="5" type="ORF">C0Q88_10995</name>
</gene>
<sequence>MQPLDDARRAQAPCSIVVLTYNRAATVLETLGKLVALDEPWPIVVVDNGSTDGTADQIAARFPDITLVRVPRNYGAAGRNFGVASVDTPYVAFCDDDTAWLTGSVARAVDVLQRYPSVGVVAAHVVVGPTRRDDTACEPMATSTLPSDGLPGPALLGFMAGACVVRTRAFTEAGGYRRDLFIGGEESVLALDLVDAGWRIVYCREVVTHHNPSPVRDVTQRRALLARNELLSAWLRLPLDLAWRVTGRAIRAMAEQGVLAEALPAALVRLPRTLLHRHTVQPATVALWRQMDADRQRRRAIPTLSIG</sequence>
<dbReference type="Proteomes" id="UP000234456">
    <property type="component" value="Unassembled WGS sequence"/>
</dbReference>
<evidence type="ECO:0000259" key="4">
    <source>
        <dbReference type="Pfam" id="PF00535"/>
    </source>
</evidence>
<dbReference type="AlphaFoldDB" id="A0A2N4TRZ1"/>
<dbReference type="PANTHER" id="PTHR43179">
    <property type="entry name" value="RHAMNOSYLTRANSFERASE WBBL"/>
    <property type="match status" value="1"/>
</dbReference>
<dbReference type="SUPFAM" id="SSF53448">
    <property type="entry name" value="Nucleotide-diphospho-sugar transferases"/>
    <property type="match status" value="1"/>
</dbReference>
<keyword evidence="3 5" id="KW-0808">Transferase</keyword>
<dbReference type="Gene3D" id="3.90.550.10">
    <property type="entry name" value="Spore Coat Polysaccharide Biosynthesis Protein SpsA, Chain A"/>
    <property type="match status" value="1"/>
</dbReference>
<proteinExistence type="inferred from homology"/>
<dbReference type="RefSeq" id="WP_102065568.1">
    <property type="nucleotide sequence ID" value="NZ_PKQE01000002.1"/>
</dbReference>
<dbReference type="OrthoDB" id="9787979at2"/>
<reference evidence="5 6" key="1">
    <citation type="submission" date="2017-12" db="EMBL/GenBank/DDBJ databases">
        <title>Draft genome sequence of Ralstonia pickettii 52.</title>
        <authorList>
            <person name="Zheng B."/>
        </authorList>
    </citation>
    <scope>NUCLEOTIDE SEQUENCE [LARGE SCALE GENOMIC DNA]</scope>
    <source>
        <strain evidence="5 6">52</strain>
    </source>
</reference>
<evidence type="ECO:0000256" key="2">
    <source>
        <dbReference type="ARBA" id="ARBA00022676"/>
    </source>
</evidence>
<dbReference type="GO" id="GO:0016757">
    <property type="term" value="F:glycosyltransferase activity"/>
    <property type="evidence" value="ECO:0007669"/>
    <property type="project" value="UniProtKB-KW"/>
</dbReference>
<evidence type="ECO:0000256" key="1">
    <source>
        <dbReference type="ARBA" id="ARBA00006739"/>
    </source>
</evidence>
<organism evidence="5 6">
    <name type="scientific">Ralstonia pickettii</name>
    <name type="common">Burkholderia pickettii</name>
    <dbReference type="NCBI Taxonomy" id="329"/>
    <lineage>
        <taxon>Bacteria</taxon>
        <taxon>Pseudomonadati</taxon>
        <taxon>Pseudomonadota</taxon>
        <taxon>Betaproteobacteria</taxon>
        <taxon>Burkholderiales</taxon>
        <taxon>Burkholderiaceae</taxon>
        <taxon>Ralstonia</taxon>
    </lineage>
</organism>
<feature type="domain" description="Glycosyltransferase 2-like" evidence="4">
    <location>
        <begin position="15"/>
        <end position="137"/>
    </location>
</feature>
<comment type="similarity">
    <text evidence="1">Belongs to the glycosyltransferase 2 family.</text>
</comment>